<dbReference type="EMBL" id="VSSS01000018">
    <property type="protein sequence ID" value="TYL96659.1"/>
    <property type="molecule type" value="Genomic_DNA"/>
</dbReference>
<keyword evidence="3" id="KW-1185">Reference proteome</keyword>
<dbReference type="RefSeq" id="WP_148772322.1">
    <property type="nucleotide sequence ID" value="NZ_VSSS01000018.1"/>
</dbReference>
<reference evidence="2 3" key="1">
    <citation type="submission" date="2019-08" db="EMBL/GenBank/DDBJ databases">
        <title>Bradyrhizobium hipponensis sp. nov., a rhizobium isolated from a Lupinus angustifolius root nodule in Tunisia.</title>
        <authorList>
            <person name="Off K."/>
            <person name="Rejili M."/>
            <person name="Mars M."/>
            <person name="Brachmann A."/>
            <person name="Marin M."/>
        </authorList>
    </citation>
    <scope>NUCLEOTIDE SEQUENCE [LARGE SCALE GENOMIC DNA]</scope>
    <source>
        <strain evidence="2 3">CTAW71</strain>
    </source>
</reference>
<comment type="caution">
    <text evidence="2">The sequence shown here is derived from an EMBL/GenBank/DDBJ whole genome shotgun (WGS) entry which is preliminary data.</text>
</comment>
<feature type="signal peptide" evidence="1">
    <location>
        <begin position="1"/>
        <end position="30"/>
    </location>
</feature>
<keyword evidence="1" id="KW-0732">Signal</keyword>
<gene>
    <name evidence="2" type="ORF">FXB40_11520</name>
</gene>
<dbReference type="AlphaFoldDB" id="A0A5D3KLF2"/>
<feature type="chain" id="PRO_5023019939" evidence="1">
    <location>
        <begin position="31"/>
        <end position="63"/>
    </location>
</feature>
<accession>A0A5D3KLF2</accession>
<dbReference type="Proteomes" id="UP000324758">
    <property type="component" value="Unassembled WGS sequence"/>
</dbReference>
<organism evidence="2 3">
    <name type="scientific">Bradyrhizobium rifense</name>
    <dbReference type="NCBI Taxonomy" id="515499"/>
    <lineage>
        <taxon>Bacteria</taxon>
        <taxon>Pseudomonadati</taxon>
        <taxon>Pseudomonadota</taxon>
        <taxon>Alphaproteobacteria</taxon>
        <taxon>Hyphomicrobiales</taxon>
        <taxon>Nitrobacteraceae</taxon>
        <taxon>Bradyrhizobium</taxon>
    </lineage>
</organism>
<sequence length="63" mass="6750">MNTTFRRFFSSLGRTFPAVLTVIATSTASAAPAAELAQPKRLVVDANLPKVHAAARILAARRK</sequence>
<protein>
    <submittedName>
        <fullName evidence="2">Uncharacterized protein</fullName>
    </submittedName>
</protein>
<evidence type="ECO:0000313" key="3">
    <source>
        <dbReference type="Proteomes" id="UP000324758"/>
    </source>
</evidence>
<name>A0A5D3KLF2_9BRAD</name>
<evidence type="ECO:0000313" key="2">
    <source>
        <dbReference type="EMBL" id="TYL96659.1"/>
    </source>
</evidence>
<evidence type="ECO:0000256" key="1">
    <source>
        <dbReference type="SAM" id="SignalP"/>
    </source>
</evidence>
<proteinExistence type="predicted"/>